<sequence>MPTTRLQKWLLQGLVDDSGSHQGPHARPGEKTHTWWRVMCLTGLDYFSTLGYQPAIAALAAGLLSPLATIVLVTLTLFGALPVYRRVARDSFRGSGSIAMLERLLPWWAGKLFVLVLLGFAATDFIITITLSAADATAHAIENPYAPHFFEGNNVIITLLLVALLGAVFLKGFKEAIGIAVILVGVYLFLNLIVVIVTTFQVVNHPVVVTDWWSALTAQHSNPLMAVGIALLVFPKLALGLSGFETGVAVMPQITGKPGDTDDNPEGRIRGAHRLLTSAAIIMSVFLISSSFLTTVLIPQAEFEAGGSANGRALAYLAHEYLGNGFGTLYDISTICILWFAGASAMAGLLNLVPRYLPRYGMAPQWARAVRPLVLVFTAIAFLITLVFQASVDAQGGAYATGVLVLITSASVAVTLSARHKQQKKRMIGFAIITVVFVYTTVVNVIERPDGIRIAALFILGILIVSLISRVRRSFQLRATSVTLDETALDFVRKNAAEGHVLLVAHEPDVDTDAEYREKIQDERRYSHIPKRLHTIFLEVHASDSSDFEEDLVVRGVLKHGYPVLQVTSGNVPNTIATVLLEVRDVTGVIPSIYFEWTEGNPVSNMFRYLITGVGEVAPVTREVLREAERNVKARPIVHVS</sequence>
<evidence type="ECO:0000256" key="1">
    <source>
        <dbReference type="SAM" id="Phobius"/>
    </source>
</evidence>
<keyword evidence="1" id="KW-0472">Membrane</keyword>
<keyword evidence="3" id="KW-1185">Reference proteome</keyword>
<proteinExistence type="predicted"/>
<dbReference type="AlphaFoldDB" id="A0A3E0VI87"/>
<reference evidence="2 3" key="1">
    <citation type="submission" date="2017-04" db="EMBL/GenBank/DDBJ databases">
        <title>Comparative genome analysis of Subtercola boreus.</title>
        <authorList>
            <person name="Cho Y.-J."/>
            <person name="Cho A."/>
            <person name="Kim O.-S."/>
            <person name="Lee J.-I."/>
        </authorList>
    </citation>
    <scope>NUCLEOTIDE SEQUENCE [LARGE SCALE GENOMIC DNA]</scope>
    <source>
        <strain evidence="2 3">K300</strain>
    </source>
</reference>
<feature type="transmembrane region" description="Helical" evidence="1">
    <location>
        <begin position="55"/>
        <end position="84"/>
    </location>
</feature>
<name>A0A3E0VI87_9MICO</name>
<dbReference type="Gene3D" id="1.20.1740.10">
    <property type="entry name" value="Amino acid/polyamine transporter I"/>
    <property type="match status" value="1"/>
</dbReference>
<gene>
    <name evidence="2" type="ORF">B7R54_04555</name>
</gene>
<dbReference type="OrthoDB" id="232755at2"/>
<feature type="transmembrane region" description="Helical" evidence="1">
    <location>
        <begin position="398"/>
        <end position="416"/>
    </location>
</feature>
<dbReference type="EMBL" id="NBWZ01000001">
    <property type="protein sequence ID" value="RFA08577.1"/>
    <property type="molecule type" value="Genomic_DNA"/>
</dbReference>
<keyword evidence="1" id="KW-0812">Transmembrane</keyword>
<feature type="transmembrane region" description="Helical" evidence="1">
    <location>
        <begin position="373"/>
        <end position="392"/>
    </location>
</feature>
<feature type="transmembrane region" description="Helical" evidence="1">
    <location>
        <begin position="177"/>
        <end position="203"/>
    </location>
</feature>
<evidence type="ECO:0000313" key="3">
    <source>
        <dbReference type="Proteomes" id="UP000256486"/>
    </source>
</evidence>
<organism evidence="2 3">
    <name type="scientific">Subtercola boreus</name>
    <dbReference type="NCBI Taxonomy" id="120213"/>
    <lineage>
        <taxon>Bacteria</taxon>
        <taxon>Bacillati</taxon>
        <taxon>Actinomycetota</taxon>
        <taxon>Actinomycetes</taxon>
        <taxon>Micrococcales</taxon>
        <taxon>Microbacteriaceae</taxon>
        <taxon>Subtercola</taxon>
    </lineage>
</organism>
<keyword evidence="1" id="KW-1133">Transmembrane helix</keyword>
<feature type="transmembrane region" description="Helical" evidence="1">
    <location>
        <begin position="105"/>
        <end position="132"/>
    </location>
</feature>
<feature type="transmembrane region" description="Helical" evidence="1">
    <location>
        <begin position="152"/>
        <end position="170"/>
    </location>
</feature>
<feature type="transmembrane region" description="Helical" evidence="1">
    <location>
        <begin position="428"/>
        <end position="446"/>
    </location>
</feature>
<dbReference type="RefSeq" id="WP_116413982.1">
    <property type="nucleotide sequence ID" value="NZ_NBWZ01000001.1"/>
</dbReference>
<accession>A0A3E0VI87</accession>
<comment type="caution">
    <text evidence="2">The sequence shown here is derived from an EMBL/GenBank/DDBJ whole genome shotgun (WGS) entry which is preliminary data.</text>
</comment>
<feature type="transmembrane region" description="Helical" evidence="1">
    <location>
        <begin position="275"/>
        <end position="298"/>
    </location>
</feature>
<dbReference type="Proteomes" id="UP000256486">
    <property type="component" value="Unassembled WGS sequence"/>
</dbReference>
<feature type="transmembrane region" description="Helical" evidence="1">
    <location>
        <begin position="452"/>
        <end position="471"/>
    </location>
</feature>
<protein>
    <submittedName>
        <fullName evidence="2">Amino acid transporter</fullName>
    </submittedName>
</protein>
<feature type="transmembrane region" description="Helical" evidence="1">
    <location>
        <begin position="223"/>
        <end position="244"/>
    </location>
</feature>
<evidence type="ECO:0000313" key="2">
    <source>
        <dbReference type="EMBL" id="RFA08577.1"/>
    </source>
</evidence>
<feature type="transmembrane region" description="Helical" evidence="1">
    <location>
        <begin position="332"/>
        <end position="353"/>
    </location>
</feature>